<protein>
    <recommendedName>
        <fullName evidence="6">Translation initiation factor eIF2B subunit alpha</fullName>
    </recommendedName>
    <alternativeName>
        <fullName evidence="7">eIF2B GDP-GTP exchange factor subunit alpha</fullName>
    </alternativeName>
</protein>
<dbReference type="Pfam" id="PF01008">
    <property type="entry name" value="IF-2B"/>
    <property type="match status" value="1"/>
</dbReference>
<comment type="subunit">
    <text evidence="8">Component of the translation initiation factor 2B (eIF2B) complex which is a heterodecamer of two sets of five different subunits: alpha, beta, gamma, delta and epsilon. Subunits alpha, beta and delta comprise a regulatory subcomplex and subunits epsilon and gamma comprise a catalytic subcomplex. Within the complex, the hexameric regulatory complex resides at the center, with the two heterodimeric catalytic subcomplexes bound on opposite sides.</text>
</comment>
<dbReference type="Gene3D" id="1.20.120.1070">
    <property type="entry name" value="Translation initiation factor eIF-2B, N-terminal domain"/>
    <property type="match status" value="1"/>
</dbReference>
<dbReference type="InterPro" id="IPR051501">
    <property type="entry name" value="eIF2B_alpha/beta/delta"/>
</dbReference>
<dbReference type="InterPro" id="IPR042529">
    <property type="entry name" value="IF_2B-like_C"/>
</dbReference>
<comment type="caution">
    <text evidence="10">The sequence shown here is derived from an EMBL/GenBank/DDBJ whole genome shotgun (WGS) entry which is preliminary data.</text>
</comment>
<dbReference type="FunCoup" id="G7E5T9">
    <property type="interactions" value="651"/>
</dbReference>
<keyword evidence="5" id="KW-0648">Protein biosynthesis</keyword>
<dbReference type="Proteomes" id="UP000009131">
    <property type="component" value="Unassembled WGS sequence"/>
</dbReference>
<keyword evidence="4" id="KW-0396">Initiation factor</keyword>
<dbReference type="InterPro" id="IPR000649">
    <property type="entry name" value="IF-2B-related"/>
</dbReference>
<dbReference type="SUPFAM" id="SSF100950">
    <property type="entry name" value="NagB/RpiA/CoA transferase-like"/>
    <property type="match status" value="1"/>
</dbReference>
<evidence type="ECO:0000256" key="3">
    <source>
        <dbReference type="ARBA" id="ARBA00022490"/>
    </source>
</evidence>
<evidence type="ECO:0000256" key="2">
    <source>
        <dbReference type="ARBA" id="ARBA00007251"/>
    </source>
</evidence>
<reference evidence="10 11" key="2">
    <citation type="journal article" date="2012" name="Open Biol.">
        <title>Characteristics of nucleosomes and linker DNA regions on the genome of the basidiomycete Mixia osmundae revealed by mono- and dinucleosome mapping.</title>
        <authorList>
            <person name="Nishida H."/>
            <person name="Kondo S."/>
            <person name="Matsumoto T."/>
            <person name="Suzuki Y."/>
            <person name="Yoshikawa H."/>
            <person name="Taylor T.D."/>
            <person name="Sugiyama J."/>
        </authorList>
    </citation>
    <scope>NUCLEOTIDE SEQUENCE [LARGE SCALE GENOMIC DNA]</scope>
    <source>
        <strain evidence="11">CBS 9802 / IAM 14324 / JCM 22182 / KY 12970</strain>
    </source>
</reference>
<evidence type="ECO:0000256" key="6">
    <source>
        <dbReference type="ARBA" id="ARBA00044208"/>
    </source>
</evidence>
<evidence type="ECO:0000313" key="10">
    <source>
        <dbReference type="EMBL" id="GAA98199.1"/>
    </source>
</evidence>
<comment type="subcellular location">
    <subcellularLocation>
        <location evidence="1">Cytoplasm</location>
        <location evidence="1">Cytosol</location>
    </subcellularLocation>
</comment>
<evidence type="ECO:0000256" key="5">
    <source>
        <dbReference type="ARBA" id="ARBA00022917"/>
    </source>
</evidence>
<dbReference type="OrthoDB" id="10249309at2759"/>
<dbReference type="GO" id="GO:0005851">
    <property type="term" value="C:eukaryotic translation initiation factor 2B complex"/>
    <property type="evidence" value="ECO:0007669"/>
    <property type="project" value="TreeGrafter"/>
</dbReference>
<dbReference type="GO" id="GO:0005829">
    <property type="term" value="C:cytosol"/>
    <property type="evidence" value="ECO:0007669"/>
    <property type="project" value="UniProtKB-SubCell"/>
</dbReference>
<evidence type="ECO:0000256" key="1">
    <source>
        <dbReference type="ARBA" id="ARBA00004514"/>
    </source>
</evidence>
<keyword evidence="3" id="KW-0963">Cytoplasm</keyword>
<reference evidence="10 11" key="1">
    <citation type="journal article" date="2011" name="J. Gen. Appl. Microbiol.">
        <title>Draft genome sequencing of the enigmatic basidiomycete Mixia osmundae.</title>
        <authorList>
            <person name="Nishida H."/>
            <person name="Nagatsuka Y."/>
            <person name="Sugiyama J."/>
        </authorList>
    </citation>
    <scope>NUCLEOTIDE SEQUENCE [LARGE SCALE GENOMIC DNA]</scope>
    <source>
        <strain evidence="11">CBS 9802 / IAM 14324 / JCM 22182 / KY 12970</strain>
    </source>
</reference>
<evidence type="ECO:0000313" key="11">
    <source>
        <dbReference type="Proteomes" id="UP000009131"/>
    </source>
</evidence>
<dbReference type="OMA" id="IREMQTH"/>
<comment type="similarity">
    <text evidence="2 9">Belongs to the eIF-2B alpha/beta/delta subunits family.</text>
</comment>
<dbReference type="RefSeq" id="XP_014569278.1">
    <property type="nucleotide sequence ID" value="XM_014713792.1"/>
</dbReference>
<dbReference type="PANTHER" id="PTHR45860:SF1">
    <property type="entry name" value="TRANSLATION INITIATION FACTOR EIF-2B SUBUNIT ALPHA"/>
    <property type="match status" value="1"/>
</dbReference>
<dbReference type="InParanoid" id="G7E5T9"/>
<dbReference type="PANTHER" id="PTHR45860">
    <property type="entry name" value="TRANSLATION INITIATION FACTOR EIF-2B SUBUNIT ALPHA"/>
    <property type="match status" value="1"/>
</dbReference>
<organism evidence="10 11">
    <name type="scientific">Mixia osmundae (strain CBS 9802 / IAM 14324 / JCM 22182 / KY 12970)</name>
    <dbReference type="NCBI Taxonomy" id="764103"/>
    <lineage>
        <taxon>Eukaryota</taxon>
        <taxon>Fungi</taxon>
        <taxon>Dikarya</taxon>
        <taxon>Basidiomycota</taxon>
        <taxon>Pucciniomycotina</taxon>
        <taxon>Mixiomycetes</taxon>
        <taxon>Mixiales</taxon>
        <taxon>Mixiaceae</taxon>
        <taxon>Mixia</taxon>
    </lineage>
</organism>
<keyword evidence="11" id="KW-1185">Reference proteome</keyword>
<dbReference type="HOGENOM" id="CLU_016218_0_2_1"/>
<dbReference type="InterPro" id="IPR042528">
    <property type="entry name" value="elF-2B_alpha_N"/>
</dbReference>
<dbReference type="GO" id="GO:0003743">
    <property type="term" value="F:translation initiation factor activity"/>
    <property type="evidence" value="ECO:0007669"/>
    <property type="project" value="UniProtKB-KW"/>
</dbReference>
<dbReference type="eggNOG" id="KOG1466">
    <property type="taxonomic scope" value="Eukaryota"/>
</dbReference>
<proteinExistence type="inferred from homology"/>
<evidence type="ECO:0000256" key="8">
    <source>
        <dbReference type="ARBA" id="ARBA00046432"/>
    </source>
</evidence>
<name>G7E5T9_MIXOS</name>
<evidence type="ECO:0000256" key="7">
    <source>
        <dbReference type="ARBA" id="ARBA00044236"/>
    </source>
</evidence>
<dbReference type="GO" id="GO:0005085">
    <property type="term" value="F:guanyl-nucleotide exchange factor activity"/>
    <property type="evidence" value="ECO:0007669"/>
    <property type="project" value="TreeGrafter"/>
</dbReference>
<dbReference type="InterPro" id="IPR037171">
    <property type="entry name" value="NagB/RpiA_transferase-like"/>
</dbReference>
<dbReference type="EMBL" id="BABT02000150">
    <property type="protein sequence ID" value="GAA98199.1"/>
    <property type="molecule type" value="Genomic_DNA"/>
</dbReference>
<gene>
    <name evidence="10" type="primary">Mo04882</name>
    <name evidence="10" type="ORF">E5Q_04882</name>
</gene>
<accession>G7E5T9</accession>
<dbReference type="AlphaFoldDB" id="G7E5T9"/>
<dbReference type="Gene3D" id="3.40.50.10470">
    <property type="entry name" value="Translation initiation factor eif-2b, domain 2"/>
    <property type="match status" value="1"/>
</dbReference>
<dbReference type="STRING" id="764103.G7E5T9"/>
<evidence type="ECO:0000256" key="9">
    <source>
        <dbReference type="RuleBase" id="RU003814"/>
    </source>
</evidence>
<sequence length="340" mass="36687">MGRYEYAIEHYRQSLQHDDALAMPIAAVDALAEVISRSQATTMQGLIGELQEAASELREASSSPVSLSAGTALLLRFVLLQRPALSISFDEYRQTLVMKAREFVAGSKTFVDKIALLASEWIVDGSVIMTHSYSRVVMATLLSAQRARKRFAVFVTEARPLGAGMKTHALLAQAKIPCTVLLDSAVAYAMPKVDLVLLGAEAVCNNGGLLNAIGGLQMALAAKANDKSVIALAESYKLARLFPLSQFDFPTPFPLLEMPYVDDETAESNLKKVEIPETPSRALLSDPLPAPLTMTESQIMNNPLLDYCDPSLLQLIISDLGVSTPSGVADTLHSMFAEGI</sequence>
<evidence type="ECO:0000256" key="4">
    <source>
        <dbReference type="ARBA" id="ARBA00022540"/>
    </source>
</evidence>